<keyword evidence="2" id="KW-1133">Transmembrane helix</keyword>
<keyword evidence="2" id="KW-0812">Transmembrane</keyword>
<comment type="caution">
    <text evidence="3">The sequence shown here is derived from an EMBL/GenBank/DDBJ whole genome shotgun (WGS) entry which is preliminary data.</text>
</comment>
<reference evidence="3" key="1">
    <citation type="submission" date="2023-10" db="EMBL/GenBank/DDBJ databases">
        <authorList>
            <person name="Chen Y."/>
            <person name="Shah S."/>
            <person name="Dougan E. K."/>
            <person name="Thang M."/>
            <person name="Chan C."/>
        </authorList>
    </citation>
    <scope>NUCLEOTIDE SEQUENCE [LARGE SCALE GENOMIC DNA]</scope>
</reference>
<accession>A0ABN9T022</accession>
<keyword evidence="2" id="KW-0472">Membrane</keyword>
<feature type="compositionally biased region" description="Acidic residues" evidence="1">
    <location>
        <begin position="170"/>
        <end position="179"/>
    </location>
</feature>
<evidence type="ECO:0000313" key="3">
    <source>
        <dbReference type="EMBL" id="CAK0838248.1"/>
    </source>
</evidence>
<gene>
    <name evidence="3" type="ORF">PCOR1329_LOCUS34225</name>
</gene>
<feature type="compositionally biased region" description="Low complexity" evidence="1">
    <location>
        <begin position="158"/>
        <end position="167"/>
    </location>
</feature>
<evidence type="ECO:0000256" key="1">
    <source>
        <dbReference type="SAM" id="MobiDB-lite"/>
    </source>
</evidence>
<feature type="transmembrane region" description="Helical" evidence="2">
    <location>
        <begin position="27"/>
        <end position="49"/>
    </location>
</feature>
<dbReference type="EMBL" id="CAUYUJ010014208">
    <property type="protein sequence ID" value="CAK0838248.1"/>
    <property type="molecule type" value="Genomic_DNA"/>
</dbReference>
<dbReference type="Proteomes" id="UP001189429">
    <property type="component" value="Unassembled WGS sequence"/>
</dbReference>
<feature type="region of interest" description="Disordered" evidence="1">
    <location>
        <begin position="153"/>
        <end position="193"/>
    </location>
</feature>
<name>A0ABN9T022_9DINO</name>
<protein>
    <submittedName>
        <fullName evidence="3">Uncharacterized protein</fullName>
    </submittedName>
</protein>
<proteinExistence type="predicted"/>
<evidence type="ECO:0000313" key="4">
    <source>
        <dbReference type="Proteomes" id="UP001189429"/>
    </source>
</evidence>
<keyword evidence="4" id="KW-1185">Reference proteome</keyword>
<evidence type="ECO:0000256" key="2">
    <source>
        <dbReference type="SAM" id="Phobius"/>
    </source>
</evidence>
<feature type="region of interest" description="Disordered" evidence="1">
    <location>
        <begin position="1"/>
        <end position="21"/>
    </location>
</feature>
<sequence>MSNRGRKKGGGVATSGHRSARPTHGCWWCLLLLPTELPVVVLLVAVALLKGRAARHTAPLTFGRRGPAAAPRCAAGRRPAGRRDAARAAPLPWHVSPGVGSSRRSAAARLGPAVMRGRGAQKQRRVRDLRDVRPLAGGSCPWGLPRLTPTPSVGRFTGAGAQAAGVGEQKEEEEEEEDQWMQFGPVRVEKAVE</sequence>
<organism evidence="3 4">
    <name type="scientific">Prorocentrum cordatum</name>
    <dbReference type="NCBI Taxonomy" id="2364126"/>
    <lineage>
        <taxon>Eukaryota</taxon>
        <taxon>Sar</taxon>
        <taxon>Alveolata</taxon>
        <taxon>Dinophyceae</taxon>
        <taxon>Prorocentrales</taxon>
        <taxon>Prorocentraceae</taxon>
        <taxon>Prorocentrum</taxon>
    </lineage>
</organism>